<dbReference type="GO" id="GO:0016747">
    <property type="term" value="F:acyltransferase activity, transferring groups other than amino-acyl groups"/>
    <property type="evidence" value="ECO:0007669"/>
    <property type="project" value="InterPro"/>
</dbReference>
<dbReference type="Gene3D" id="3.40.630.30">
    <property type="match status" value="1"/>
</dbReference>
<comment type="caution">
    <text evidence="2">The sequence shown here is derived from an EMBL/GenBank/DDBJ whole genome shotgun (WGS) entry which is preliminary data.</text>
</comment>
<evidence type="ECO:0000313" key="2">
    <source>
        <dbReference type="EMBL" id="PIR04941.1"/>
    </source>
</evidence>
<protein>
    <recommendedName>
        <fullName evidence="1">N-acetyltransferase domain-containing protein</fullName>
    </recommendedName>
</protein>
<dbReference type="Proteomes" id="UP000229893">
    <property type="component" value="Unassembled WGS sequence"/>
</dbReference>
<dbReference type="InterPro" id="IPR000182">
    <property type="entry name" value="GNAT_dom"/>
</dbReference>
<dbReference type="CDD" id="cd04301">
    <property type="entry name" value="NAT_SF"/>
    <property type="match status" value="1"/>
</dbReference>
<gene>
    <name evidence="2" type="ORF">COV57_01745</name>
</gene>
<dbReference type="Pfam" id="PF13302">
    <property type="entry name" value="Acetyltransf_3"/>
    <property type="match status" value="1"/>
</dbReference>
<dbReference type="PANTHER" id="PTHR43415:SF3">
    <property type="entry name" value="GNAT-FAMILY ACETYLTRANSFERASE"/>
    <property type="match status" value="1"/>
</dbReference>
<feature type="domain" description="N-acetyltransferase" evidence="1">
    <location>
        <begin position="19"/>
        <end position="182"/>
    </location>
</feature>
<dbReference type="PANTHER" id="PTHR43415">
    <property type="entry name" value="SPERMIDINE N(1)-ACETYLTRANSFERASE"/>
    <property type="match status" value="1"/>
</dbReference>
<reference evidence="2 3" key="1">
    <citation type="submission" date="2017-09" db="EMBL/GenBank/DDBJ databases">
        <title>Depth-based differentiation of microbial function through sediment-hosted aquifers and enrichment of novel symbionts in the deep terrestrial subsurface.</title>
        <authorList>
            <person name="Probst A.J."/>
            <person name="Ladd B."/>
            <person name="Jarett J.K."/>
            <person name="Geller-Mcgrath D.E."/>
            <person name="Sieber C.M."/>
            <person name="Emerson J.B."/>
            <person name="Anantharaman K."/>
            <person name="Thomas B.C."/>
            <person name="Malmstrom R."/>
            <person name="Stieglmeier M."/>
            <person name="Klingl A."/>
            <person name="Woyke T."/>
            <person name="Ryan C.M."/>
            <person name="Banfield J.F."/>
        </authorList>
    </citation>
    <scope>NUCLEOTIDE SEQUENCE [LARGE SCALE GENOMIC DNA]</scope>
    <source>
        <strain evidence="2">CG11_big_fil_rev_8_21_14_0_20_35_14</strain>
    </source>
</reference>
<dbReference type="SUPFAM" id="SSF55729">
    <property type="entry name" value="Acyl-CoA N-acyltransferases (Nat)"/>
    <property type="match status" value="1"/>
</dbReference>
<dbReference type="PROSITE" id="PS51186">
    <property type="entry name" value="GNAT"/>
    <property type="match status" value="1"/>
</dbReference>
<evidence type="ECO:0000259" key="1">
    <source>
        <dbReference type="PROSITE" id="PS51186"/>
    </source>
</evidence>
<dbReference type="EMBL" id="PCWO01000027">
    <property type="protein sequence ID" value="PIR04941.1"/>
    <property type="molecule type" value="Genomic_DNA"/>
</dbReference>
<accession>A0A2H0N7R9</accession>
<proteinExistence type="predicted"/>
<evidence type="ECO:0000313" key="3">
    <source>
        <dbReference type="Proteomes" id="UP000229893"/>
    </source>
</evidence>
<dbReference type="InterPro" id="IPR016181">
    <property type="entry name" value="Acyl_CoA_acyltransferase"/>
</dbReference>
<dbReference type="AlphaFoldDB" id="A0A2H0N7R9"/>
<name>A0A2H0N7R9_9BACT</name>
<sequence>MENNNKEPQSIIFIVGDLVNLRLLKESDLYTLLSLVNNPKIREISLKRKPITEATEKKWLEKNIIGRDDEIHLGIIVPDKDDIIGIICLYDINQIHGTAYLGIIINPSFQGKGYGPKSVNMIINYAFTHLNLRKINWSTYASNKHSIICAQKCGFIEEAKIKDQYQVGNNLIDEVILSIFRKDFLINNNLKEIVL</sequence>
<organism evidence="2 3">
    <name type="scientific">Candidatus Liptonbacteria bacterium CG11_big_fil_rev_8_21_14_0_20_35_14</name>
    <dbReference type="NCBI Taxonomy" id="1974634"/>
    <lineage>
        <taxon>Bacteria</taxon>
        <taxon>Candidatus Liptoniibacteriota</taxon>
    </lineage>
</organism>